<evidence type="ECO:0000313" key="3">
    <source>
        <dbReference type="Proteomes" id="UP000070133"/>
    </source>
</evidence>
<dbReference type="STRING" id="321146.A0A139H276"/>
<dbReference type="OrthoDB" id="423498at2759"/>
<evidence type="ECO:0000313" key="2">
    <source>
        <dbReference type="EMBL" id="KXS96570.1"/>
    </source>
</evidence>
<dbReference type="PANTHER" id="PTHR47064">
    <property type="entry name" value="PUTATIVE (AFU_ORTHOLOGUE AFUA_1G08990)-RELATED"/>
    <property type="match status" value="1"/>
</dbReference>
<proteinExistence type="predicted"/>
<reference evidence="2 3" key="1">
    <citation type="submission" date="2015-07" db="EMBL/GenBank/DDBJ databases">
        <title>Comparative genomics of the Sigatoka disease complex on banana suggests a link between parallel evolutionary changes in Pseudocercospora fijiensis and Pseudocercospora eumusae and increased virulence on the banana host.</title>
        <authorList>
            <person name="Chang T.-C."/>
            <person name="Salvucci A."/>
            <person name="Crous P.W."/>
            <person name="Stergiopoulos I."/>
        </authorList>
    </citation>
    <scope>NUCLEOTIDE SEQUENCE [LARGE SCALE GENOMIC DNA]</scope>
    <source>
        <strain evidence="2 3">CBS 114824</strain>
    </source>
</reference>
<protein>
    <recommendedName>
        <fullName evidence="1">SMP-30/Gluconolactonase/LRE-like region domain-containing protein</fullName>
    </recommendedName>
</protein>
<dbReference type="Gene3D" id="2.120.10.30">
    <property type="entry name" value="TolB, C-terminal domain"/>
    <property type="match status" value="1"/>
</dbReference>
<dbReference type="EMBL" id="LFZN01000171">
    <property type="protein sequence ID" value="KXS96570.1"/>
    <property type="molecule type" value="Genomic_DNA"/>
</dbReference>
<dbReference type="InterPro" id="IPR052988">
    <property type="entry name" value="Oryzine_lactonohydrolase"/>
</dbReference>
<accession>A0A139H276</accession>
<dbReference type="Pfam" id="PF08450">
    <property type="entry name" value="SGL"/>
    <property type="match status" value="1"/>
</dbReference>
<dbReference type="InterPro" id="IPR013658">
    <property type="entry name" value="SGL"/>
</dbReference>
<dbReference type="Proteomes" id="UP000070133">
    <property type="component" value="Unassembled WGS sequence"/>
</dbReference>
<dbReference type="InterPro" id="IPR011042">
    <property type="entry name" value="6-blade_b-propeller_TolB-like"/>
</dbReference>
<organism evidence="2 3">
    <name type="scientific">Pseudocercospora eumusae</name>
    <dbReference type="NCBI Taxonomy" id="321146"/>
    <lineage>
        <taxon>Eukaryota</taxon>
        <taxon>Fungi</taxon>
        <taxon>Dikarya</taxon>
        <taxon>Ascomycota</taxon>
        <taxon>Pezizomycotina</taxon>
        <taxon>Dothideomycetes</taxon>
        <taxon>Dothideomycetidae</taxon>
        <taxon>Mycosphaerellales</taxon>
        <taxon>Mycosphaerellaceae</taxon>
        <taxon>Pseudocercospora</taxon>
    </lineage>
</organism>
<gene>
    <name evidence="2" type="ORF">AC578_1952</name>
</gene>
<evidence type="ECO:0000259" key="1">
    <source>
        <dbReference type="Pfam" id="PF08450"/>
    </source>
</evidence>
<dbReference type="PANTHER" id="PTHR47064:SF2">
    <property type="entry name" value="SMP-30_GLUCONOLACTONASE_LRE-LIKE REGION DOMAIN-CONTAINING PROTEIN-RELATED"/>
    <property type="match status" value="1"/>
</dbReference>
<feature type="domain" description="SMP-30/Gluconolactonase/LRE-like region" evidence="1">
    <location>
        <begin position="184"/>
        <end position="425"/>
    </location>
</feature>
<dbReference type="AlphaFoldDB" id="A0A139H276"/>
<name>A0A139H276_9PEZI</name>
<sequence>MSLPPIQLWINLATRDHYLEIGWRLWASPRAVQAIPYQPCRSRGLAVGEEKSALNMADQLPLLFGVDFFPNFFSPYFAKSSMEPCASVQAPGALLSALPCAYSSLNAVFLDQNLAVIPGEWKSGNITSWLYDIVPADTSISSSLQKIKSADFIGYDGSFFETIGPDAKLEKIQSFPLTLKHVHEAPVYLPDTNELLYSDTTVLGTTYAIEIDTHEVRNITTDPPLWNVNGGTLYRGTVYVTTNGSPVRGIHTIDTNTGKTKAILNNYRGRHFNSPNDLIFDSQGSLVFTDPTYGQDNAWPGVQASELPQAIYRFHLSTGAVTAISNNIVQKPNGLALSADEKTLYVADSLSTSNVLSDQRAVWAFDYAKTGPLTNPRLVYQVASGWPDGVRVTQSGLLLAAVYGGVDIVDPDTGVVLGKINCPDDTVYNIEPARAKAGVWLLTGGNNLYKLTMKEQALPLAG</sequence>
<comment type="caution">
    <text evidence="2">The sequence shown here is derived from an EMBL/GenBank/DDBJ whole genome shotgun (WGS) entry which is preliminary data.</text>
</comment>
<keyword evidence="3" id="KW-1185">Reference proteome</keyword>
<dbReference type="SUPFAM" id="SSF63829">
    <property type="entry name" value="Calcium-dependent phosphotriesterase"/>
    <property type="match status" value="1"/>
</dbReference>